<dbReference type="GO" id="GO:0004830">
    <property type="term" value="F:tryptophan-tRNA ligase activity"/>
    <property type="evidence" value="ECO:0007669"/>
    <property type="project" value="UniProtKB-EC"/>
</dbReference>
<dbReference type="OMA" id="PERIQEC"/>
<dbReference type="InterPro" id="IPR002305">
    <property type="entry name" value="aa-tRNA-synth_Ic"/>
</dbReference>
<evidence type="ECO:0000256" key="6">
    <source>
        <dbReference type="ARBA" id="ARBA00022840"/>
    </source>
</evidence>
<dbReference type="SUPFAM" id="SSF52374">
    <property type="entry name" value="Nucleotidylyl transferase"/>
    <property type="match status" value="1"/>
</dbReference>
<name>D8M9F5_BLAHO</name>
<gene>
    <name evidence="11" type="ORF">GSBLH_T00004402001</name>
</gene>
<dbReference type="EMBL" id="FN668688">
    <property type="protein sequence ID" value="CBK24694.2"/>
    <property type="molecule type" value="Genomic_DNA"/>
</dbReference>
<dbReference type="InterPro" id="IPR050203">
    <property type="entry name" value="Trp-tRNA_synthetase"/>
</dbReference>
<dbReference type="PRINTS" id="PR01039">
    <property type="entry name" value="TRNASYNTHTRP"/>
</dbReference>
<dbReference type="GO" id="GO:0005739">
    <property type="term" value="C:mitochondrion"/>
    <property type="evidence" value="ECO:0007669"/>
    <property type="project" value="UniProtKB-SubCell"/>
</dbReference>
<keyword evidence="7 10" id="KW-0648">Protein biosynthesis</keyword>
<evidence type="ECO:0000256" key="4">
    <source>
        <dbReference type="ARBA" id="ARBA00022598"/>
    </source>
</evidence>
<reference evidence="11" key="1">
    <citation type="submission" date="2010-02" db="EMBL/GenBank/DDBJ databases">
        <title>Sequencing and annotation of the Blastocystis hominis genome.</title>
        <authorList>
            <person name="Wincker P."/>
        </authorList>
    </citation>
    <scope>NUCLEOTIDE SEQUENCE</scope>
    <source>
        <strain evidence="11">Singapore isolate B</strain>
    </source>
</reference>
<dbReference type="OrthoDB" id="15808at2759"/>
<evidence type="ECO:0000256" key="7">
    <source>
        <dbReference type="ARBA" id="ARBA00022917"/>
    </source>
</evidence>
<protein>
    <recommendedName>
        <fullName evidence="3">tryptophan--tRNA ligase</fullName>
        <ecNumber evidence="3">6.1.1.2</ecNumber>
    </recommendedName>
    <alternativeName>
        <fullName evidence="9">Tryptophanyl-tRNA synthetase</fullName>
    </alternativeName>
</protein>
<keyword evidence="8 10" id="KW-0030">Aminoacyl-tRNA synthetase</keyword>
<dbReference type="InterPro" id="IPR002306">
    <property type="entry name" value="Trp-tRNA-ligase"/>
</dbReference>
<evidence type="ECO:0000256" key="5">
    <source>
        <dbReference type="ARBA" id="ARBA00022741"/>
    </source>
</evidence>
<dbReference type="RefSeq" id="XP_012898742.1">
    <property type="nucleotide sequence ID" value="XM_013043288.1"/>
</dbReference>
<dbReference type="InParanoid" id="D8M9F5"/>
<dbReference type="FunFam" id="1.10.240.10:FF:000002">
    <property type="entry name" value="Tryptophan--tRNA ligase"/>
    <property type="match status" value="1"/>
</dbReference>
<organism evidence="11">
    <name type="scientific">Blastocystis hominis</name>
    <dbReference type="NCBI Taxonomy" id="12968"/>
    <lineage>
        <taxon>Eukaryota</taxon>
        <taxon>Sar</taxon>
        <taxon>Stramenopiles</taxon>
        <taxon>Bigyra</taxon>
        <taxon>Opalozoa</taxon>
        <taxon>Opalinata</taxon>
        <taxon>Blastocystidae</taxon>
        <taxon>Blastocystis</taxon>
    </lineage>
</organism>
<keyword evidence="6 10" id="KW-0067">ATP-binding</keyword>
<keyword evidence="4 10" id="KW-0436">Ligase</keyword>
<dbReference type="AlphaFoldDB" id="D8M9F5"/>
<accession>D8M9F5</accession>
<evidence type="ECO:0000256" key="3">
    <source>
        <dbReference type="ARBA" id="ARBA00013161"/>
    </source>
</evidence>
<evidence type="ECO:0000256" key="2">
    <source>
        <dbReference type="ARBA" id="ARBA00005594"/>
    </source>
</evidence>
<proteinExistence type="inferred from homology"/>
<evidence type="ECO:0000256" key="1">
    <source>
        <dbReference type="ARBA" id="ARBA00004173"/>
    </source>
</evidence>
<evidence type="ECO:0000313" key="11">
    <source>
        <dbReference type="EMBL" id="CBK24694.2"/>
    </source>
</evidence>
<evidence type="ECO:0000256" key="10">
    <source>
        <dbReference type="RuleBase" id="RU363036"/>
    </source>
</evidence>
<evidence type="ECO:0000256" key="8">
    <source>
        <dbReference type="ARBA" id="ARBA00023146"/>
    </source>
</evidence>
<dbReference type="Pfam" id="PF00579">
    <property type="entry name" value="tRNA-synt_1b"/>
    <property type="match status" value="1"/>
</dbReference>
<dbReference type="PANTHER" id="PTHR43766">
    <property type="entry name" value="TRYPTOPHAN--TRNA LIGASE, MITOCHONDRIAL"/>
    <property type="match status" value="1"/>
</dbReference>
<dbReference type="Gene3D" id="3.40.50.620">
    <property type="entry name" value="HUPs"/>
    <property type="match status" value="1"/>
</dbReference>
<dbReference type="InterPro" id="IPR014729">
    <property type="entry name" value="Rossmann-like_a/b/a_fold"/>
</dbReference>
<evidence type="ECO:0000256" key="9">
    <source>
        <dbReference type="ARBA" id="ARBA00030268"/>
    </source>
</evidence>
<comment type="subcellular location">
    <subcellularLocation>
        <location evidence="1">Mitochondrion</location>
    </subcellularLocation>
</comment>
<keyword evidence="12" id="KW-1185">Reference proteome</keyword>
<dbReference type="GO" id="GO:0006436">
    <property type="term" value="P:tryptophanyl-tRNA aminoacylation"/>
    <property type="evidence" value="ECO:0007669"/>
    <property type="project" value="InterPro"/>
</dbReference>
<keyword evidence="5 10" id="KW-0547">Nucleotide-binding</keyword>
<dbReference type="Proteomes" id="UP000008312">
    <property type="component" value="Unassembled WGS sequence"/>
</dbReference>
<comment type="similarity">
    <text evidence="2 10">Belongs to the class-I aminoacyl-tRNA synthetase family.</text>
</comment>
<dbReference type="GeneID" id="24921430"/>
<evidence type="ECO:0000313" key="12">
    <source>
        <dbReference type="Proteomes" id="UP000008312"/>
    </source>
</evidence>
<dbReference type="PANTHER" id="PTHR43766:SF1">
    <property type="entry name" value="TRYPTOPHAN--TRNA LIGASE, MITOCHONDRIAL"/>
    <property type="match status" value="1"/>
</dbReference>
<dbReference type="EC" id="6.1.1.2" evidence="3"/>
<dbReference type="GO" id="GO:0005524">
    <property type="term" value="F:ATP binding"/>
    <property type="evidence" value="ECO:0007669"/>
    <property type="project" value="UniProtKB-KW"/>
</dbReference>
<sequence length="232" mass="26422">MHQFKDKIAKLGSKADAFASPLGLLSYPVLMTADIMMYNATHVPVGEDQIQHVEVARDIIDHFNRKYNVHFNLPEPEVFVGRRIMSLSDGKKKMSKSSQTQFSNISIIDPPERIQECIKRAKTDCLQGLSLDKDARPEIYNLVSLMAAATNQTLEAVYEQYKDCSMAQFKPQLADALIACLSPIRDKYKELQENQDYVYDLMRQGAEQTKEEAEHRMQLIKTIMGLIVFTVS</sequence>
<dbReference type="Gene3D" id="1.10.240.10">
    <property type="entry name" value="Tyrosyl-Transfer RNA Synthetase"/>
    <property type="match status" value="1"/>
</dbReference>